<keyword evidence="2" id="KW-1185">Reference proteome</keyword>
<gene>
    <name evidence="1" type="ORF">HC176_00795</name>
</gene>
<dbReference type="RefSeq" id="WP_167916276.1">
    <property type="nucleotide sequence ID" value="NZ_JAAVJS010000001.1"/>
</dbReference>
<protein>
    <recommendedName>
        <fullName evidence="3">Anti-sigma factor</fullName>
    </recommendedName>
</protein>
<comment type="caution">
    <text evidence="1">The sequence shown here is derived from an EMBL/GenBank/DDBJ whole genome shotgun (WGS) entry which is preliminary data.</text>
</comment>
<evidence type="ECO:0000313" key="2">
    <source>
        <dbReference type="Proteomes" id="UP000760545"/>
    </source>
</evidence>
<sequence length="180" mass="21017">MDKLKKYTEENNTQFDTNHLDEVDKLRLWGDIVAELPEGPVKVIPLWRKSVFKTAASIVLLLGFSLFFLQLDNQQGDTQIVNQELNEIDSHYQLLVNNQVELIKQSLHISKADQDDFLSLLDDLDEEYKTLKSELKLGINNEKIIEAIINNYRKKIKLMEDLLERSYPIKTDFEDEAYTL</sequence>
<evidence type="ECO:0008006" key="3">
    <source>
        <dbReference type="Google" id="ProtNLM"/>
    </source>
</evidence>
<dbReference type="Proteomes" id="UP000760545">
    <property type="component" value="Unassembled WGS sequence"/>
</dbReference>
<reference evidence="1 2" key="1">
    <citation type="submission" date="2020-03" db="EMBL/GenBank/DDBJ databases">
        <title>Tamlana sp. nov, isolated from XXX.</title>
        <authorList>
            <person name="Cao W.R."/>
        </authorList>
    </citation>
    <scope>NUCLEOTIDE SEQUENCE [LARGE SCALE GENOMIC DNA]</scope>
    <source>
        <strain evidence="1 2">HST1-43</strain>
    </source>
</reference>
<name>A0ABX1D7T2_9FLAO</name>
<proteinExistence type="predicted"/>
<evidence type="ECO:0000313" key="1">
    <source>
        <dbReference type="EMBL" id="NJX14022.1"/>
    </source>
</evidence>
<dbReference type="EMBL" id="JAAVJS010000001">
    <property type="protein sequence ID" value="NJX14022.1"/>
    <property type="molecule type" value="Genomic_DNA"/>
</dbReference>
<accession>A0ABX1D7T2</accession>
<organism evidence="1 2">
    <name type="scientific">Tamlana crocina</name>
    <dbReference type="NCBI Taxonomy" id="393006"/>
    <lineage>
        <taxon>Bacteria</taxon>
        <taxon>Pseudomonadati</taxon>
        <taxon>Bacteroidota</taxon>
        <taxon>Flavobacteriia</taxon>
        <taxon>Flavobacteriales</taxon>
        <taxon>Flavobacteriaceae</taxon>
        <taxon>Tamlana</taxon>
    </lineage>
</organism>